<comment type="caution">
    <text evidence="2">The sequence shown here is derived from an EMBL/GenBank/DDBJ whole genome shotgun (WGS) entry which is preliminary data.</text>
</comment>
<evidence type="ECO:0000256" key="1">
    <source>
        <dbReference type="SAM" id="MobiDB-lite"/>
    </source>
</evidence>
<organism evidence="2 3">
    <name type="scientific">Polyplax serrata</name>
    <name type="common">Common mouse louse</name>
    <dbReference type="NCBI Taxonomy" id="468196"/>
    <lineage>
        <taxon>Eukaryota</taxon>
        <taxon>Metazoa</taxon>
        <taxon>Ecdysozoa</taxon>
        <taxon>Arthropoda</taxon>
        <taxon>Hexapoda</taxon>
        <taxon>Insecta</taxon>
        <taxon>Pterygota</taxon>
        <taxon>Neoptera</taxon>
        <taxon>Paraneoptera</taxon>
        <taxon>Psocodea</taxon>
        <taxon>Troctomorpha</taxon>
        <taxon>Phthiraptera</taxon>
        <taxon>Anoplura</taxon>
        <taxon>Polyplacidae</taxon>
        <taxon>Polyplax</taxon>
    </lineage>
</organism>
<accession>A0AAN8SDZ0</accession>
<sequence>MNGLRVREGINVTDEDWPLHLEPSDNERKSSESEMTKFSTGRAQQPVSGYDRRYPSTGTPAEPNWILSLFTLPNRGISLKRQGSDDSNARTV</sequence>
<evidence type="ECO:0000313" key="2">
    <source>
        <dbReference type="EMBL" id="KAK6645223.1"/>
    </source>
</evidence>
<evidence type="ECO:0000313" key="3">
    <source>
        <dbReference type="Proteomes" id="UP001372834"/>
    </source>
</evidence>
<feature type="compositionally biased region" description="Basic and acidic residues" evidence="1">
    <location>
        <begin position="17"/>
        <end position="35"/>
    </location>
</feature>
<dbReference type="Proteomes" id="UP001372834">
    <property type="component" value="Unassembled WGS sequence"/>
</dbReference>
<name>A0AAN8SDZ0_POLSC</name>
<gene>
    <name evidence="2" type="ORF">RUM43_001499</name>
</gene>
<proteinExistence type="predicted"/>
<feature type="compositionally biased region" description="Polar residues" evidence="1">
    <location>
        <begin position="36"/>
        <end position="47"/>
    </location>
</feature>
<feature type="region of interest" description="Disordered" evidence="1">
    <location>
        <begin position="1"/>
        <end position="63"/>
    </location>
</feature>
<protein>
    <submittedName>
        <fullName evidence="2">Uncharacterized protein</fullName>
    </submittedName>
</protein>
<reference evidence="2 3" key="1">
    <citation type="submission" date="2023-10" db="EMBL/GenBank/DDBJ databases">
        <title>Genomes of two closely related lineages of the louse Polyplax serrata with different host specificities.</title>
        <authorList>
            <person name="Martinu J."/>
            <person name="Tarabai H."/>
            <person name="Stefka J."/>
            <person name="Hypsa V."/>
        </authorList>
    </citation>
    <scope>NUCLEOTIDE SEQUENCE [LARGE SCALE GENOMIC DNA]</scope>
    <source>
        <strain evidence="2">HR10_N</strain>
    </source>
</reference>
<dbReference type="AlphaFoldDB" id="A0AAN8SDZ0"/>
<dbReference type="EMBL" id="JAWJWE010000001">
    <property type="protein sequence ID" value="KAK6645223.1"/>
    <property type="molecule type" value="Genomic_DNA"/>
</dbReference>